<evidence type="ECO:0000313" key="2">
    <source>
        <dbReference type="Proteomes" id="UP000831701"/>
    </source>
</evidence>
<reference evidence="1" key="1">
    <citation type="submission" date="2022-04" db="EMBL/GenBank/DDBJ databases">
        <title>Jade perch genome.</title>
        <authorList>
            <person name="Chao B."/>
        </authorList>
    </citation>
    <scope>NUCLEOTIDE SEQUENCE</scope>
    <source>
        <strain evidence="1">CB-2022</strain>
    </source>
</reference>
<dbReference type="EMBL" id="CM041547">
    <property type="protein sequence ID" value="KAI3359342.1"/>
    <property type="molecule type" value="Genomic_DNA"/>
</dbReference>
<gene>
    <name evidence="1" type="ORF">L3Q82_002846</name>
</gene>
<dbReference type="Proteomes" id="UP000831701">
    <property type="component" value="Chromosome 17"/>
</dbReference>
<organism evidence="1 2">
    <name type="scientific">Scortum barcoo</name>
    <name type="common">barcoo grunter</name>
    <dbReference type="NCBI Taxonomy" id="214431"/>
    <lineage>
        <taxon>Eukaryota</taxon>
        <taxon>Metazoa</taxon>
        <taxon>Chordata</taxon>
        <taxon>Craniata</taxon>
        <taxon>Vertebrata</taxon>
        <taxon>Euteleostomi</taxon>
        <taxon>Actinopterygii</taxon>
        <taxon>Neopterygii</taxon>
        <taxon>Teleostei</taxon>
        <taxon>Neoteleostei</taxon>
        <taxon>Acanthomorphata</taxon>
        <taxon>Eupercaria</taxon>
        <taxon>Centrarchiformes</taxon>
        <taxon>Terapontoidei</taxon>
        <taxon>Terapontidae</taxon>
        <taxon>Scortum</taxon>
    </lineage>
</organism>
<comment type="caution">
    <text evidence="1">The sequence shown here is derived from an EMBL/GenBank/DDBJ whole genome shotgun (WGS) entry which is preliminary data.</text>
</comment>
<evidence type="ECO:0000313" key="1">
    <source>
        <dbReference type="EMBL" id="KAI3359342.1"/>
    </source>
</evidence>
<sequence>MILKTLSTHCNPSPYWDSRIRAGIPGRGGEKRRGLPEKGGPYGDGMVEWLGLGLSPQQPALLLALRTASSDAVQPPRGSLRLLSQAALPSLPSATPSLLLPDRAAVHPAPPSLPPGFSGRGGGGPLYPPQPADAQISPRMTDDYAGMQQQSLHRGHHHPSQASHMLAYSARNRGAVEQPPTQGNIHSGNTNNPYRKDVMDYYFSMGGKDRHRRGGMGYGAGFGYPNIDGHIPHQYRHAGSGSTPSSGLMSPYPVDYGSSAGSGGGAGAGAFSPSHQYNMSQNPAMQSVPGSQMQHRQHGQTFPAVHHGQQHRSYPHSGHRMTPQYPHYSPQGGASAGSSGMYSPPPQRYLDGAAGTGFDPKVNSSPSVNSSSNSVSSSVAANNVGPMENVQQSYHASNYPGYSPQTHSLHKQATLQHRNSQHNLGVGYDNSLKMQHQGPSPGSVYAKHHQASNPSIPQAASQEIAKSPMHPNAQQTQINQNFSPISNPSPAASAMHSPSCSSSPSPLMGVSEAHGTPSGHGPSHPPTSNPRSSHGQGRLLQTMPQLSPTPNSNSSISSCGSSGSHKAHSMSAVGGSSLPPTGRNKMGLGTGVGSREEGSSVYSSSPLDKMQDAGLNSLNALSSQVANLPNTVQHMLLTDTVLSQKKGKDGVQMQQATHGIPPSQPRSRNASAASSTSTVKDGSAVGVGDSTSLDAGADEDSSLMSVGGSSGTKVEREEQFSEGEHGRVRQMSGASSGSEPVGYHPPAQSQTQTGQASNVKTVTSDSPLKEPVVSETKANEAHAPSLSSSPSFGCQSSETGPTSHSAPPVSSPPSSTPSSIPPPLPNCVSEPGLTYNDQRSGHRKTTEIKYEVIKDEGEGTVEKREKGNSQMPRDGDVNTQNGQDKENRLHTASRLHNNEKEEKHTSEEQQSASSVGVIVSARSEGSHNEKSKHPQDNCIEEKQSYLREASSHNGDEGVDLSLYSSLHQKSHFGRPQNPAQSGPHKYGHPESTYGSDLSMKNRGRAGLAGVMESNSRYLGYQPSQTGYGPVHPKDAGSVPEALVKRGQGAGVKGHEDNSQMQQFPSLLQEVLQGYNLDRRYGRPEQAFPTHLQVQQQFQTRHPYTMTESMRMQSGVTDTSAHSAHMGSSGKAPHSNQRHGSEPDFTTDPQSSVKSEVPNTKILQNAEKTEVGVSQSHLQQATESPQPPPKHINLADYSLPQRKALSNVSAPSSAVQELLLQEPEPLTSSVGQTESQKSSGSILAPSERRSVICDVSPNRRSTPERDRESDREREREKSQSGASVIQQPFSSPAAANDLSKKDTGEKQVVKMEKAAKETSPDAANLQTDHHGSGGANEADVEFHSKSLHSSLVMNADPYRRGNIDITPLPSHPLSTNPLSSPSRHQSYLHGVDLSTGGGSSFPGYRYGDTREGNMMPRSNPHFPSHHPYHSLPPQTQATNKLQMYPHPRGPPHHPHDMNDWVKAMNRPSKEMIMQPGSSPGRHKLSQSEQRQRMADMPGEQHAAKASLHHQSAYFDLKMWESTHPGREGTRMMEGDSYYRTQPPPPPPPPPPAPVAPHGPVPLQITHGQNSAEPDVSRGAAEEAKHPCPPPPSSSTKPSADMNSTQPQVQRQTKAGGSGDTNPLILRRRVRSFISPIPAKRQLQDASQQRAPTNSHHSPGAQSESNHHNEDDSSSSDMPCPRLSSPLLGENTYSQPLSPSTGTTKVLPPRKGRGLKLEAIVQKITPNIKKPAGHADDESNHYPGFSHSEIPSFNDSQDQDLAHFPRVTGGDDSYMDESHSLNDMIPFRVVNETGPLPPSAYPCDPHQTSQTLKQQDFDFGLGAAVASVSGDKEDFTLLGPLPPPPPLPRPVQGSPPPSSSALSDIQHFTNTYQQLETRRGEQSAANLLRQKLQESGIGFDDYPGSDYYGTTPPHHSQAQGHMLNRQHQMSSSRSSLSPQDSKPPDNVVPKGYFPSGKKKGRPVGSVNKQKRTQNPAQAQAQGQSQAQAQTTTLSAPPAPPTPTAAAATTPPTVQTTSSTPAPVAPSLTENKNTPPLAPPILTQVVKVDVESEDTQPEIEVKPVRRRRRGVKDENEPLGARGRQRRRRRGAAATSPSVAKDDPDTPLGAGGSLGTNRVFMDPSRKGPFVPHIHVENKVPEIGAVCTIVNAEEDKMKGERSAVGGKAGGSGIDSLLTSALSSQLSRRDRESEKRETDEVEATLQSGKALPSSGYVVSGPVITETNHSGRLLCCLCQKWANYKHLGDLYGPFYPAEYAAKLPKNQPQVRQCQATTGTNKTGPNSDIGSNALSTIQETQTQDAQFTKPSTENDYAISLDSNPASLTTTVRTVSFAGREEMMMHVAGKLSNPASSSSSSPTTSKTTSLTWDMNLDIRPIPELKREPDLETDQHQTQKPYQLQHPMDEAQQRPQHRKLTSHPRFKRRHKSSDDSPRMVPSNSKASLPFQPPPPALDSLGPLAQLAQLPQMPMDPEELWVHEGCIVWTSGVYLVNGRLYGLQEALDGARETCCSYCEMVGSTLGCYSKGCTLRYHYLCAIEAVYPEHPASQVSLPGAVRERLREMEKKRHRSLGAQMRSPRLSFIQTVVSLFLGAVALMSSYWCVGKQKVPKPLCSPTKHSNCIPVPGVSNSSNIQFSWETGDDRFVFPTFHTGLFVTCEENIYTDAWEEKCRGFYTLTPGSEKASSPPSAAMMWLSLSMELMYVGLLLISCMLLSVQLCIRAWFPCTQRWGQLLNAFAAVFTVLGGLLGMVGHMMFMQVFQTTASMGPEDFKPHSYGYSWAFYVAWFAFTVCMSAGVSTLNNYTKKVLMVGPRRTSGLNPCSFVGLLPPYYTPTNPAITLACPPSPPRISHLSPYYDPPSATLPASTPRLTHSHSLPLPDLDSFPPPPSHPAPASPFHRLSLPSPSSPVPSVHVTLQQRHQESRYKPEEDYSPL</sequence>
<name>A0ACB8VUQ2_9TELE</name>
<protein>
    <submittedName>
        <fullName evidence="1">Uncharacterized protein</fullName>
    </submittedName>
</protein>
<accession>A0ACB8VUQ2</accession>
<proteinExistence type="predicted"/>
<keyword evidence="2" id="KW-1185">Reference proteome</keyword>